<dbReference type="SUPFAM" id="SSF53300">
    <property type="entry name" value="vWA-like"/>
    <property type="match status" value="1"/>
</dbReference>
<feature type="domain" description="Putative Flp pilus-assembly TadG-like N-terminal" evidence="2">
    <location>
        <begin position="35"/>
        <end position="80"/>
    </location>
</feature>
<keyword evidence="1" id="KW-0812">Transmembrane</keyword>
<dbReference type="Pfam" id="PF13400">
    <property type="entry name" value="Tad"/>
    <property type="match status" value="1"/>
</dbReference>
<dbReference type="RefSeq" id="WP_110796792.1">
    <property type="nucleotide sequence ID" value="NZ_KZ826489.1"/>
</dbReference>
<evidence type="ECO:0000313" key="4">
    <source>
        <dbReference type="Proteomes" id="UP000248012"/>
    </source>
</evidence>
<protein>
    <recommendedName>
        <fullName evidence="2">Putative Flp pilus-assembly TadG-like N-terminal domain-containing protein</fullName>
    </recommendedName>
</protein>
<reference evidence="3 4" key="1">
    <citation type="submission" date="2018-05" db="EMBL/GenBank/DDBJ databases">
        <title>Oceanovita maritima gen. nov., sp. nov., a marine bacterium in the family Rhodobacteraceae isolated from surface seawater of Lundu port Xiamen, China.</title>
        <authorList>
            <person name="Hetharua B.H."/>
            <person name="Min D."/>
            <person name="Liao H."/>
            <person name="Tian Y."/>
        </authorList>
    </citation>
    <scope>NUCLEOTIDE SEQUENCE [LARGE SCALE GENOMIC DNA]</scope>
    <source>
        <strain evidence="3 4">FSX-11</strain>
    </source>
</reference>
<evidence type="ECO:0000256" key="1">
    <source>
        <dbReference type="SAM" id="Phobius"/>
    </source>
</evidence>
<dbReference type="EMBL" id="QFVT01000010">
    <property type="protein sequence ID" value="PYC46791.1"/>
    <property type="molecule type" value="Genomic_DNA"/>
</dbReference>
<dbReference type="Proteomes" id="UP000248012">
    <property type="component" value="Unassembled WGS sequence"/>
</dbReference>
<name>A0A2V4MJJ2_9RHOB</name>
<evidence type="ECO:0000259" key="2">
    <source>
        <dbReference type="Pfam" id="PF13400"/>
    </source>
</evidence>
<keyword evidence="1" id="KW-1133">Transmembrane helix</keyword>
<dbReference type="CDD" id="cd00198">
    <property type="entry name" value="vWFA"/>
    <property type="match status" value="1"/>
</dbReference>
<comment type="caution">
    <text evidence="3">The sequence shown here is derived from an EMBL/GenBank/DDBJ whole genome shotgun (WGS) entry which is preliminary data.</text>
</comment>
<accession>A0A2V4MJJ2</accession>
<feature type="transmembrane region" description="Helical" evidence="1">
    <location>
        <begin position="37"/>
        <end position="61"/>
    </location>
</feature>
<dbReference type="Gene3D" id="3.40.50.410">
    <property type="entry name" value="von Willebrand factor, type A domain"/>
    <property type="match status" value="1"/>
</dbReference>
<proteinExistence type="predicted"/>
<dbReference type="OrthoDB" id="7522752at2"/>
<sequence length="488" mass="54894">MKRTAFGAKKQQALGDACRIQDKAFLKNFVRGEDGTMVALAVYIFLAMMVVGGIGVDLMAFEMNRTRLQHTLDRAVLAAADIDQTLTPEDVVTDYFQKSGMEQFLSDVQVDQGVNYRTVSARATARVKTQFIHMVGIDTFEAPAYGAAEERIGNVEISLVLDVSGSMKNNNRLPNLRTAAKTFVDTVIRDENEDRISLSIVPYSEHVNVGEEIFDLIPNTNHRHDFSHCVEMRNSDFSSTTISSSYRYDQMQHFTWNYDGRNNLLEDSVCPLPLSSRHNRSRSDNEITAYSQDASALKAQIDSLTPISGTAIYQGMKWGVALLDPSTQGIVSGLTSNGNADPAFDGRPKSYSDVETLKTVILMTDGENTGTKRIADWAYDSESDYVHWDNYNFNYYLYNHVRSYRRSNYYYTTYQRSEGDAFLHNVCEAAKDKGIIIWSIGFEVTDTGANVMEDCASSPSHFFRVEGIEIEEAFKSIARQINQLRLTQ</sequence>
<evidence type="ECO:0000313" key="3">
    <source>
        <dbReference type="EMBL" id="PYC46791.1"/>
    </source>
</evidence>
<keyword evidence="1" id="KW-0472">Membrane</keyword>
<dbReference type="InterPro" id="IPR036465">
    <property type="entry name" value="vWFA_dom_sf"/>
</dbReference>
<keyword evidence="4" id="KW-1185">Reference proteome</keyword>
<organism evidence="3 4">
    <name type="scientific">Litorivita pollutaquae</name>
    <dbReference type="NCBI Taxonomy" id="2200892"/>
    <lineage>
        <taxon>Bacteria</taxon>
        <taxon>Pseudomonadati</taxon>
        <taxon>Pseudomonadota</taxon>
        <taxon>Alphaproteobacteria</taxon>
        <taxon>Rhodobacterales</taxon>
        <taxon>Paracoccaceae</taxon>
        <taxon>Litorivita</taxon>
    </lineage>
</organism>
<dbReference type="AlphaFoldDB" id="A0A2V4MJJ2"/>
<dbReference type="InterPro" id="IPR028087">
    <property type="entry name" value="Tad_N"/>
</dbReference>
<gene>
    <name evidence="3" type="ORF">DI396_13870</name>
</gene>